<proteinExistence type="predicted"/>
<gene>
    <name evidence="1" type="ORF">SAMN05216463_103185</name>
</gene>
<dbReference type="RefSeq" id="WP_073205162.1">
    <property type="nucleotide sequence ID" value="NZ_FRBD01000003.1"/>
</dbReference>
<evidence type="ECO:0008006" key="3">
    <source>
        <dbReference type="Google" id="ProtNLM"/>
    </source>
</evidence>
<dbReference type="Pfam" id="PF18143">
    <property type="entry name" value="HAD_SAK_2"/>
    <property type="match status" value="1"/>
</dbReference>
<dbReference type="Proteomes" id="UP000184130">
    <property type="component" value="Unassembled WGS sequence"/>
</dbReference>
<organism evidence="1 2">
    <name type="scientific">Xylanibacter ruminicola</name>
    <name type="common">Prevotella ruminicola</name>
    <dbReference type="NCBI Taxonomy" id="839"/>
    <lineage>
        <taxon>Bacteria</taxon>
        <taxon>Pseudomonadati</taxon>
        <taxon>Bacteroidota</taxon>
        <taxon>Bacteroidia</taxon>
        <taxon>Bacteroidales</taxon>
        <taxon>Prevotellaceae</taxon>
        <taxon>Xylanibacter</taxon>
    </lineage>
</organism>
<name>A0A1M6SHB7_XYLRU</name>
<sequence>MMKVIFLDFDGVMDTAYYDHVLAKEGKPGNDEYGCVFDPNCIKNLKHIIDETGADIVVSSSWKYLMSYQDFLNMWKDRGLPGFVTDVTPEPPNRRNRGDEIDAWIEECRTECLYIIIDDLEANNFNEHQIPRLLIVNPFVGLDEDIAEKAIALLNSPENQRLSMQKENCFGWRSDNSCHEDFCFSNSNV</sequence>
<reference evidence="1 2" key="1">
    <citation type="submission" date="2016-11" db="EMBL/GenBank/DDBJ databases">
        <authorList>
            <person name="Jaros S."/>
            <person name="Januszkiewicz K."/>
            <person name="Wedrychowicz H."/>
        </authorList>
    </citation>
    <scope>NUCLEOTIDE SEQUENCE [LARGE SCALE GENOMIC DNA]</scope>
    <source>
        <strain evidence="1 2">KHT3</strain>
    </source>
</reference>
<dbReference type="EMBL" id="FRBD01000003">
    <property type="protein sequence ID" value="SHK43997.1"/>
    <property type="molecule type" value="Genomic_DNA"/>
</dbReference>
<evidence type="ECO:0000313" key="1">
    <source>
        <dbReference type="EMBL" id="SHK43997.1"/>
    </source>
</evidence>
<dbReference type="OrthoDB" id="5519656at2"/>
<accession>A0A1M6SHB7</accession>
<protein>
    <recommendedName>
        <fullName evidence="3">5' nucleotidase, deoxy (Pyrimidine), type C protein (NT5C)</fullName>
    </recommendedName>
</protein>
<evidence type="ECO:0000313" key="2">
    <source>
        <dbReference type="Proteomes" id="UP000184130"/>
    </source>
</evidence>
<dbReference type="AlphaFoldDB" id="A0A1M6SHB7"/>